<dbReference type="Proteomes" id="UP000821837">
    <property type="component" value="Chromosome 10"/>
</dbReference>
<proteinExistence type="predicted"/>
<dbReference type="AlphaFoldDB" id="A0A9D4QFH4"/>
<reference evidence="2" key="2">
    <citation type="submission" date="2021-09" db="EMBL/GenBank/DDBJ databases">
        <authorList>
            <person name="Jia N."/>
            <person name="Wang J."/>
            <person name="Shi W."/>
            <person name="Du L."/>
            <person name="Sun Y."/>
            <person name="Zhan W."/>
            <person name="Jiang J."/>
            <person name="Wang Q."/>
            <person name="Zhang B."/>
            <person name="Ji P."/>
            <person name="Sakyi L.B."/>
            <person name="Cui X."/>
            <person name="Yuan T."/>
            <person name="Jiang B."/>
            <person name="Yang W."/>
            <person name="Lam T.T.-Y."/>
            <person name="Chang Q."/>
            <person name="Ding S."/>
            <person name="Wang X."/>
            <person name="Zhu J."/>
            <person name="Ruan X."/>
            <person name="Zhao L."/>
            <person name="Wei J."/>
            <person name="Que T."/>
            <person name="Du C."/>
            <person name="Cheng J."/>
            <person name="Dai P."/>
            <person name="Han X."/>
            <person name="Huang E."/>
            <person name="Gao Y."/>
            <person name="Liu J."/>
            <person name="Shao H."/>
            <person name="Ye R."/>
            <person name="Li L."/>
            <person name="Wei W."/>
            <person name="Wang X."/>
            <person name="Wang C."/>
            <person name="Huo Q."/>
            <person name="Li W."/>
            <person name="Guo W."/>
            <person name="Chen H."/>
            <person name="Chen S."/>
            <person name="Zhou L."/>
            <person name="Zhou L."/>
            <person name="Ni X."/>
            <person name="Tian J."/>
            <person name="Zhou Y."/>
            <person name="Sheng Y."/>
            <person name="Liu T."/>
            <person name="Pan Y."/>
            <person name="Xia L."/>
            <person name="Li J."/>
            <person name="Zhao F."/>
            <person name="Cao W."/>
        </authorList>
    </citation>
    <scope>NUCLEOTIDE SEQUENCE</scope>
    <source>
        <strain evidence="2">Rsan-2018</strain>
        <tissue evidence="2">Larvae</tissue>
    </source>
</reference>
<reference evidence="2" key="1">
    <citation type="journal article" date="2020" name="Cell">
        <title>Large-Scale Comparative Analyses of Tick Genomes Elucidate Their Genetic Diversity and Vector Capacities.</title>
        <authorList>
            <consortium name="Tick Genome and Microbiome Consortium (TIGMIC)"/>
            <person name="Jia N."/>
            <person name="Wang J."/>
            <person name="Shi W."/>
            <person name="Du L."/>
            <person name="Sun Y."/>
            <person name="Zhan W."/>
            <person name="Jiang J.F."/>
            <person name="Wang Q."/>
            <person name="Zhang B."/>
            <person name="Ji P."/>
            <person name="Bell-Sakyi L."/>
            <person name="Cui X.M."/>
            <person name="Yuan T.T."/>
            <person name="Jiang B.G."/>
            <person name="Yang W.F."/>
            <person name="Lam T.T."/>
            <person name="Chang Q.C."/>
            <person name="Ding S.J."/>
            <person name="Wang X.J."/>
            <person name="Zhu J.G."/>
            <person name="Ruan X.D."/>
            <person name="Zhao L."/>
            <person name="Wei J.T."/>
            <person name="Ye R.Z."/>
            <person name="Que T.C."/>
            <person name="Du C.H."/>
            <person name="Zhou Y.H."/>
            <person name="Cheng J.X."/>
            <person name="Dai P.F."/>
            <person name="Guo W.B."/>
            <person name="Han X.H."/>
            <person name="Huang E.J."/>
            <person name="Li L.F."/>
            <person name="Wei W."/>
            <person name="Gao Y.C."/>
            <person name="Liu J.Z."/>
            <person name="Shao H.Z."/>
            <person name="Wang X."/>
            <person name="Wang C.C."/>
            <person name="Yang T.C."/>
            <person name="Huo Q.B."/>
            <person name="Li W."/>
            <person name="Chen H.Y."/>
            <person name="Chen S.E."/>
            <person name="Zhou L.G."/>
            <person name="Ni X.B."/>
            <person name="Tian J.H."/>
            <person name="Sheng Y."/>
            <person name="Liu T."/>
            <person name="Pan Y.S."/>
            <person name="Xia L.Y."/>
            <person name="Li J."/>
            <person name="Zhao F."/>
            <person name="Cao W.C."/>
        </authorList>
    </citation>
    <scope>NUCLEOTIDE SEQUENCE</scope>
    <source>
        <strain evidence="2">Rsan-2018</strain>
    </source>
</reference>
<sequence>METTSSDQAMPSENVYLADMVKLWERKQSQAAAPPKGKGRAPSHSKRRLPPARPRAPLQTVGALQLPPRQFEKPSGDPAPRLSRDRSAEASRSSRAQIRTPVRSYRRRDSYIPERILA</sequence>
<evidence type="ECO:0000313" key="2">
    <source>
        <dbReference type="EMBL" id="KAH7976829.1"/>
    </source>
</evidence>
<protein>
    <submittedName>
        <fullName evidence="2">Uncharacterized protein</fullName>
    </submittedName>
</protein>
<name>A0A9D4QFH4_RHISA</name>
<feature type="region of interest" description="Disordered" evidence="1">
    <location>
        <begin position="26"/>
        <end position="118"/>
    </location>
</feature>
<evidence type="ECO:0000313" key="3">
    <source>
        <dbReference type="Proteomes" id="UP000821837"/>
    </source>
</evidence>
<dbReference type="EMBL" id="JABSTV010001246">
    <property type="protein sequence ID" value="KAH7976829.1"/>
    <property type="molecule type" value="Genomic_DNA"/>
</dbReference>
<evidence type="ECO:0000256" key="1">
    <source>
        <dbReference type="SAM" id="MobiDB-lite"/>
    </source>
</evidence>
<feature type="compositionally biased region" description="Basic and acidic residues" evidence="1">
    <location>
        <begin position="107"/>
        <end position="118"/>
    </location>
</feature>
<gene>
    <name evidence="2" type="ORF">HPB52_020333</name>
</gene>
<organism evidence="2 3">
    <name type="scientific">Rhipicephalus sanguineus</name>
    <name type="common">Brown dog tick</name>
    <name type="synonym">Ixodes sanguineus</name>
    <dbReference type="NCBI Taxonomy" id="34632"/>
    <lineage>
        <taxon>Eukaryota</taxon>
        <taxon>Metazoa</taxon>
        <taxon>Ecdysozoa</taxon>
        <taxon>Arthropoda</taxon>
        <taxon>Chelicerata</taxon>
        <taxon>Arachnida</taxon>
        <taxon>Acari</taxon>
        <taxon>Parasitiformes</taxon>
        <taxon>Ixodida</taxon>
        <taxon>Ixodoidea</taxon>
        <taxon>Ixodidae</taxon>
        <taxon>Rhipicephalinae</taxon>
        <taxon>Rhipicephalus</taxon>
        <taxon>Rhipicephalus</taxon>
    </lineage>
</organism>
<accession>A0A9D4QFH4</accession>
<comment type="caution">
    <text evidence="2">The sequence shown here is derived from an EMBL/GenBank/DDBJ whole genome shotgun (WGS) entry which is preliminary data.</text>
</comment>
<feature type="compositionally biased region" description="Basic residues" evidence="1">
    <location>
        <begin position="37"/>
        <end position="50"/>
    </location>
</feature>
<keyword evidence="3" id="KW-1185">Reference proteome</keyword>